<proteinExistence type="predicted"/>
<reference evidence="2" key="1">
    <citation type="journal article" date="2012" name="Proc. Natl. Acad. Sci. U.S.A.">
        <title>Role of retroviral restriction factors in the interferon-?-mediated suppression of HIV-1 in vivo.</title>
        <authorList>
            <consortium name="the Swiss HIV Cohort Study"/>
            <person name="Pillai S.K."/>
            <person name="Abdel-Mohsen M."/>
            <person name="Guatelli J."/>
            <person name="Skasko M."/>
            <person name="Monto A."/>
            <person name="Fujimoto K."/>
            <person name="Yukl S."/>
            <person name="Greene W.C."/>
            <person name="Kovari H."/>
            <person name="Rauch A."/>
            <person name="Fellay J."/>
            <person name="Battegay M."/>
            <person name="Hirschel B."/>
            <person name="Witteck A."/>
            <person name="Bernasconi E."/>
            <person name="Ledergerber B."/>
            <person name="Gunthard H.F."/>
            <person name="Wong J.K."/>
        </authorList>
    </citation>
    <scope>NUCLEOTIDE SEQUENCE</scope>
    <source>
        <strain evidence="2">Env_F_pre_16</strain>
    </source>
</reference>
<gene>
    <name evidence="2" type="primary">env</name>
</gene>
<dbReference type="EMBL" id="JQ479589">
    <property type="protein sequence ID" value="AFG23829.1"/>
    <property type="molecule type" value="Genomic_DNA"/>
</dbReference>
<keyword evidence="2" id="KW-0946">Virion</keyword>
<dbReference type="GO" id="GO:0019031">
    <property type="term" value="C:viral envelope"/>
    <property type="evidence" value="ECO:0007669"/>
    <property type="project" value="UniProtKB-KW"/>
</dbReference>
<feature type="region of interest" description="Disordered" evidence="1">
    <location>
        <begin position="11"/>
        <end position="34"/>
    </location>
</feature>
<evidence type="ECO:0000313" key="2">
    <source>
        <dbReference type="EMBL" id="AFG23829.1"/>
    </source>
</evidence>
<accession>H9TP98</accession>
<feature type="non-terminal residue" evidence="2">
    <location>
        <position position="1"/>
    </location>
</feature>
<name>H9TP98_HV1</name>
<organismHost>
    <name type="scientific">Homo sapiens</name>
    <name type="common">Human</name>
    <dbReference type="NCBI Taxonomy" id="9606"/>
</organismHost>
<keyword evidence="2" id="KW-0261">Viral envelope protein</keyword>
<sequence>LLLVRGSWSFQDAGSGKPSNIGGISYNMESGTKE</sequence>
<protein>
    <submittedName>
        <fullName evidence="2">Truncated envelope glycoprotein</fullName>
    </submittedName>
</protein>
<evidence type="ECO:0000256" key="1">
    <source>
        <dbReference type="SAM" id="MobiDB-lite"/>
    </source>
</evidence>
<organism evidence="2">
    <name type="scientific">Human immunodeficiency virus type 1</name>
    <name type="common">HIV-1</name>
    <dbReference type="NCBI Taxonomy" id="11676"/>
    <lineage>
        <taxon>Viruses</taxon>
        <taxon>Riboviria</taxon>
        <taxon>Pararnavirae</taxon>
        <taxon>Artverviricota</taxon>
        <taxon>Revtraviricetes</taxon>
        <taxon>Ortervirales</taxon>
        <taxon>Retroviridae</taxon>
        <taxon>Orthoretrovirinae</taxon>
        <taxon>Lentivirus</taxon>
        <taxon>Lentivirus humimdef1</taxon>
    </lineage>
</organism>